<reference evidence="2 3" key="1">
    <citation type="submission" date="2018-06" db="EMBL/GenBank/DDBJ databases">
        <title>Genomic Encyclopedia of Archaeal and Bacterial Type Strains, Phase II (KMG-II): from individual species to whole genera.</title>
        <authorList>
            <person name="Goeker M."/>
        </authorList>
    </citation>
    <scope>NUCLEOTIDE SEQUENCE [LARGE SCALE GENOMIC DNA]</scope>
    <source>
        <strain evidence="2 3">DSM 6779</strain>
    </source>
</reference>
<dbReference type="GO" id="GO:0046872">
    <property type="term" value="F:metal ion binding"/>
    <property type="evidence" value="ECO:0007669"/>
    <property type="project" value="InterPro"/>
</dbReference>
<organism evidence="2 3">
    <name type="scientific">Breznakibacter xylanolyticus</name>
    <dbReference type="NCBI Taxonomy" id="990"/>
    <lineage>
        <taxon>Bacteria</taxon>
        <taxon>Pseudomonadati</taxon>
        <taxon>Bacteroidota</taxon>
        <taxon>Bacteroidia</taxon>
        <taxon>Marinilabiliales</taxon>
        <taxon>Marinilabiliaceae</taxon>
        <taxon>Breznakibacter</taxon>
    </lineage>
</organism>
<dbReference type="PANTHER" id="PTHR43016:SF13">
    <property type="entry name" value="PRESEQUENCE PROTEASE, MITOCHONDRIAL"/>
    <property type="match status" value="1"/>
</dbReference>
<accession>A0A2W7NMZ9</accession>
<dbReference type="InterPro" id="IPR011249">
    <property type="entry name" value="Metalloenz_LuxS/M16"/>
</dbReference>
<evidence type="ECO:0000313" key="2">
    <source>
        <dbReference type="EMBL" id="PZX19487.1"/>
    </source>
</evidence>
<dbReference type="PANTHER" id="PTHR43016">
    <property type="entry name" value="PRESEQUENCE PROTEASE"/>
    <property type="match status" value="1"/>
</dbReference>
<dbReference type="Pfam" id="PF05193">
    <property type="entry name" value="Peptidase_M16_C"/>
    <property type="match status" value="1"/>
</dbReference>
<sequence>MTGKSYHGFKLIEKRFVQEVNAECLYFKHEKSGARLFKIMSDDANKTFGIAFKTVPEDDCGTPHIIEHSVLNGSKNFPVKSPFDRLLQGSLNTFLNAMTGSDMTVYPVASMNDKDYFNLMHVYLDAVFNPLIYTDERIFMQEGWHHEMQDTSSVVEYKGVVYNEMKGVYSNPLSELEYQKQRILFPDNAYGHESGGHPAAIPQLTYEKFLDFHRKYYHPSNSYILLYGNADLDKELQFIDEAYLSEYTQSPTEVTIPMQAPFAQMKREVKPYPLADDETPENKTFLSLSFVTGQNTDLALVKALDVLSEALVNQESAPLRRALLDAGIGQEVSAAMSEMQQNVFEIRVLNANPNDADKFYDIVMAELKKVAENGLDSAMLQGIINRMEFNLREGDTPHKGLMYFFMNMSNWMFAQNPYVGLEYEAYLKNLKEGIESGYLQTVIKQYFLNNPHSLLLTLNPQKGLQSELNRQVTDELTTYTSTLTQEQKDSLVKRTTELIEYQQREDDSTALASIPMLELSDIGKTGEWHGAIEKEEEGVKIIHCNEFTNGIIYTSLFFDATVIDKEDIPYIRLLSELLGKLPTRKYTYGDLDNTLNRETGGFNTTLTGFMKDRSDDQLQPKFEVSAKILHNNSPALFDLIEEILLHSKFDDHVRMKELLSRHQSQLDLRMKQNGMNVALTRLYSYHSNQGMFAELRGGLEYYRFLNDLTAKFDQQKNEVTLKLQELVNKLFNRTHLTVGFTCTADDYTKMVVPALNHFTAILPVAANKPQQWIFEPLAKNEGIMTPSKVQFVLQGANFKKLGYEWNGKIRVLDQLLSTDYLQTKIRVIGGAYGGFSRFDPSGNAYFASYRDPNLKETLDNYAGIDAYLDSLSLDSTAMTRFIIGTISRIDRPKTPSEKGDEAFYNHFTRVSSEMVQNERTEILNTTPNDLKQLSKMVKDILDQKTWCVYGNDEKIKETESLFKICISLQ</sequence>
<feature type="domain" description="Peptidase M16C associated" evidence="1">
    <location>
        <begin position="458"/>
        <end position="708"/>
    </location>
</feature>
<keyword evidence="3" id="KW-1185">Reference proteome</keyword>
<dbReference type="Pfam" id="PF08367">
    <property type="entry name" value="M16C_assoc"/>
    <property type="match status" value="1"/>
</dbReference>
<dbReference type="InterPro" id="IPR013578">
    <property type="entry name" value="Peptidase_M16C_assoc"/>
</dbReference>
<protein>
    <recommendedName>
        <fullName evidence="1">Peptidase M16C associated domain-containing protein</fullName>
    </recommendedName>
</protein>
<proteinExistence type="predicted"/>
<comment type="caution">
    <text evidence="2">The sequence shown here is derived from an EMBL/GenBank/DDBJ whole genome shotgun (WGS) entry which is preliminary data.</text>
</comment>
<dbReference type="Gene3D" id="3.30.830.10">
    <property type="entry name" value="Metalloenzyme, LuxS/M16 peptidase-like"/>
    <property type="match status" value="4"/>
</dbReference>
<dbReference type="SUPFAM" id="SSF63411">
    <property type="entry name" value="LuxS/MPP-like metallohydrolase"/>
    <property type="match status" value="4"/>
</dbReference>
<dbReference type="EMBL" id="QKZK01000004">
    <property type="protein sequence ID" value="PZX19487.1"/>
    <property type="molecule type" value="Genomic_DNA"/>
</dbReference>
<dbReference type="Proteomes" id="UP000249239">
    <property type="component" value="Unassembled WGS sequence"/>
</dbReference>
<dbReference type="AlphaFoldDB" id="A0A2W7NMZ9"/>
<evidence type="ECO:0000313" key="3">
    <source>
        <dbReference type="Proteomes" id="UP000249239"/>
    </source>
</evidence>
<dbReference type="FunFam" id="3.30.830.10:FF:000034">
    <property type="entry name" value="presequence protease 1, chloroplastic/mitochondrial"/>
    <property type="match status" value="1"/>
</dbReference>
<dbReference type="RefSeq" id="WP_170124222.1">
    <property type="nucleotide sequence ID" value="NZ_QKZK01000004.1"/>
</dbReference>
<dbReference type="InterPro" id="IPR007863">
    <property type="entry name" value="Peptidase_M16_C"/>
</dbReference>
<dbReference type="SMART" id="SM01264">
    <property type="entry name" value="M16C_associated"/>
    <property type="match status" value="1"/>
</dbReference>
<dbReference type="GO" id="GO:0004222">
    <property type="term" value="F:metalloendopeptidase activity"/>
    <property type="evidence" value="ECO:0007669"/>
    <property type="project" value="TreeGrafter"/>
</dbReference>
<gene>
    <name evidence="2" type="ORF">LX69_00754</name>
</gene>
<evidence type="ECO:0000259" key="1">
    <source>
        <dbReference type="SMART" id="SM01264"/>
    </source>
</evidence>
<name>A0A2W7NMZ9_9BACT</name>
<dbReference type="GO" id="GO:0016485">
    <property type="term" value="P:protein processing"/>
    <property type="evidence" value="ECO:0007669"/>
    <property type="project" value="TreeGrafter"/>
</dbReference>
<dbReference type="Pfam" id="PF22516">
    <property type="entry name" value="PreP_C"/>
    <property type="match status" value="1"/>
</dbReference>
<dbReference type="InterPro" id="IPR055130">
    <property type="entry name" value="PreP_C"/>
</dbReference>